<dbReference type="OMA" id="FPIICGR"/>
<reference evidence="3 4" key="1">
    <citation type="submission" date="2015-07" db="EMBL/GenBank/DDBJ databases">
        <title>High-quality genome of monoxenous trypanosomatid Leptomonas pyrrhocoris.</title>
        <authorList>
            <person name="Flegontov P."/>
            <person name="Butenko A."/>
            <person name="Firsov S."/>
            <person name="Vlcek C."/>
            <person name="Logacheva M.D."/>
            <person name="Field M."/>
            <person name="Filatov D."/>
            <person name="Flegontova O."/>
            <person name="Gerasimov E."/>
            <person name="Jackson A.P."/>
            <person name="Kelly S."/>
            <person name="Opperdoes F."/>
            <person name="O'Reilly A."/>
            <person name="Votypka J."/>
            <person name="Yurchenko V."/>
            <person name="Lukes J."/>
        </authorList>
    </citation>
    <scope>NUCLEOTIDE SEQUENCE [LARGE SCALE GENOMIC DNA]</scope>
    <source>
        <strain evidence="3">H10</strain>
    </source>
</reference>
<evidence type="ECO:0000313" key="3">
    <source>
        <dbReference type="EMBL" id="KPA85407.1"/>
    </source>
</evidence>
<proteinExistence type="predicted"/>
<dbReference type="EMBL" id="LGTL01000002">
    <property type="protein sequence ID" value="KPA85407.1"/>
    <property type="molecule type" value="Genomic_DNA"/>
</dbReference>
<gene>
    <name evidence="3" type="ORF">ABB37_01716</name>
</gene>
<feature type="transmembrane region" description="Helical" evidence="2">
    <location>
        <begin position="144"/>
        <end position="164"/>
    </location>
</feature>
<dbReference type="Pfam" id="PF07344">
    <property type="entry name" value="Amastin"/>
    <property type="match status" value="1"/>
</dbReference>
<keyword evidence="2" id="KW-1133">Transmembrane helix</keyword>
<evidence type="ECO:0000256" key="2">
    <source>
        <dbReference type="SAM" id="Phobius"/>
    </source>
</evidence>
<comment type="caution">
    <text evidence="3">The sequence shown here is derived from an EMBL/GenBank/DDBJ whole genome shotgun (WGS) entry which is preliminary data.</text>
</comment>
<dbReference type="OrthoDB" id="264655at2759"/>
<sequence length="251" mass="27949">MMQGAPQPQSQDWKSDSNVNNFRSTGDDSVHTVPPVKPGEPSHNEDVANSVENPIAYEYVPTPFNPPRIDRCRVDNFLMLFIMALMFIFGVAALATPIVSYSSPTISISVDCIYVWGVSSVGTHQRNSNHDVFCYDFTLKSDGFAALFIISVLFSVVGFILALVPLICGRVICCRFLVQTLILLCWFFVMVGMILGAQMRNDALCRSTSLKSIGFKYGPAFGLAVTLFVLFTIVIGVLIFWMIRYPAKLRY</sequence>
<keyword evidence="2" id="KW-0812">Transmembrane</keyword>
<dbReference type="AlphaFoldDB" id="A0A0M9G9D8"/>
<dbReference type="GeneID" id="26902011"/>
<dbReference type="InterPro" id="IPR009944">
    <property type="entry name" value="Amastin"/>
</dbReference>
<organism evidence="3 4">
    <name type="scientific">Leptomonas pyrrhocoris</name>
    <name type="common">Firebug parasite</name>
    <dbReference type="NCBI Taxonomy" id="157538"/>
    <lineage>
        <taxon>Eukaryota</taxon>
        <taxon>Discoba</taxon>
        <taxon>Euglenozoa</taxon>
        <taxon>Kinetoplastea</taxon>
        <taxon>Metakinetoplastina</taxon>
        <taxon>Trypanosomatida</taxon>
        <taxon>Trypanosomatidae</taxon>
        <taxon>Leishmaniinae</taxon>
        <taxon>Leptomonas</taxon>
    </lineage>
</organism>
<protein>
    <recommendedName>
        <fullName evidence="5">Amastin-like protein</fullName>
    </recommendedName>
</protein>
<dbReference type="VEuPathDB" id="TriTrypDB:LpyrH10_02_6900"/>
<keyword evidence="4" id="KW-1185">Reference proteome</keyword>
<feature type="transmembrane region" description="Helical" evidence="2">
    <location>
        <begin position="176"/>
        <end position="197"/>
    </location>
</feature>
<dbReference type="RefSeq" id="XP_015663846.1">
    <property type="nucleotide sequence ID" value="XM_015798326.1"/>
</dbReference>
<accession>A0A0M9G9D8</accession>
<feature type="transmembrane region" description="Helical" evidence="2">
    <location>
        <begin position="77"/>
        <end position="99"/>
    </location>
</feature>
<dbReference type="Proteomes" id="UP000037923">
    <property type="component" value="Unassembled WGS sequence"/>
</dbReference>
<evidence type="ECO:0000256" key="1">
    <source>
        <dbReference type="SAM" id="MobiDB-lite"/>
    </source>
</evidence>
<name>A0A0M9G9D8_LEPPY</name>
<feature type="transmembrane region" description="Helical" evidence="2">
    <location>
        <begin position="217"/>
        <end position="243"/>
    </location>
</feature>
<feature type="region of interest" description="Disordered" evidence="1">
    <location>
        <begin position="1"/>
        <end position="47"/>
    </location>
</feature>
<evidence type="ECO:0000313" key="4">
    <source>
        <dbReference type="Proteomes" id="UP000037923"/>
    </source>
</evidence>
<feature type="compositionally biased region" description="Polar residues" evidence="1">
    <location>
        <begin position="1"/>
        <end position="24"/>
    </location>
</feature>
<evidence type="ECO:0008006" key="5">
    <source>
        <dbReference type="Google" id="ProtNLM"/>
    </source>
</evidence>
<keyword evidence="2" id="KW-0472">Membrane</keyword>